<evidence type="ECO:0000313" key="4">
    <source>
        <dbReference type="Proteomes" id="UP000735302"/>
    </source>
</evidence>
<evidence type="ECO:0000313" key="3">
    <source>
        <dbReference type="EMBL" id="GFN80766.1"/>
    </source>
</evidence>
<dbReference type="EMBL" id="BLXT01000847">
    <property type="protein sequence ID" value="GFN80766.1"/>
    <property type="molecule type" value="Genomic_DNA"/>
</dbReference>
<feature type="region of interest" description="Disordered" evidence="1">
    <location>
        <begin position="87"/>
        <end position="106"/>
    </location>
</feature>
<reference evidence="3 4" key="1">
    <citation type="journal article" date="2021" name="Elife">
        <title>Chloroplast acquisition without the gene transfer in kleptoplastic sea slugs, Plakobranchus ocellatus.</title>
        <authorList>
            <person name="Maeda T."/>
            <person name="Takahashi S."/>
            <person name="Yoshida T."/>
            <person name="Shimamura S."/>
            <person name="Takaki Y."/>
            <person name="Nagai Y."/>
            <person name="Toyoda A."/>
            <person name="Suzuki Y."/>
            <person name="Arimoto A."/>
            <person name="Ishii H."/>
            <person name="Satoh N."/>
            <person name="Nishiyama T."/>
            <person name="Hasebe M."/>
            <person name="Maruyama T."/>
            <person name="Minagawa J."/>
            <person name="Obokata J."/>
            <person name="Shigenobu S."/>
        </authorList>
    </citation>
    <scope>NUCLEOTIDE SEQUENCE [LARGE SCALE GENOMIC DNA]</scope>
</reference>
<protein>
    <submittedName>
        <fullName evidence="3">Uncharacterized protein</fullName>
    </submittedName>
</protein>
<dbReference type="Proteomes" id="UP000735302">
    <property type="component" value="Unassembled WGS sequence"/>
</dbReference>
<proteinExistence type="predicted"/>
<organism evidence="3 4">
    <name type="scientific">Plakobranchus ocellatus</name>
    <dbReference type="NCBI Taxonomy" id="259542"/>
    <lineage>
        <taxon>Eukaryota</taxon>
        <taxon>Metazoa</taxon>
        <taxon>Spiralia</taxon>
        <taxon>Lophotrochozoa</taxon>
        <taxon>Mollusca</taxon>
        <taxon>Gastropoda</taxon>
        <taxon>Heterobranchia</taxon>
        <taxon>Euthyneura</taxon>
        <taxon>Panpulmonata</taxon>
        <taxon>Sacoglossa</taxon>
        <taxon>Placobranchoidea</taxon>
        <taxon>Plakobranchidae</taxon>
        <taxon>Plakobranchus</taxon>
    </lineage>
</organism>
<accession>A0AAV3YF33</accession>
<feature type="transmembrane region" description="Helical" evidence="2">
    <location>
        <begin position="36"/>
        <end position="61"/>
    </location>
</feature>
<name>A0AAV3YF33_9GAST</name>
<evidence type="ECO:0000256" key="2">
    <source>
        <dbReference type="SAM" id="Phobius"/>
    </source>
</evidence>
<keyword evidence="2" id="KW-1133">Transmembrane helix</keyword>
<dbReference type="AlphaFoldDB" id="A0AAV3YF33"/>
<gene>
    <name evidence="3" type="ORF">PoB_000727200</name>
</gene>
<keyword evidence="2" id="KW-0472">Membrane</keyword>
<keyword evidence="4" id="KW-1185">Reference proteome</keyword>
<comment type="caution">
    <text evidence="3">The sequence shown here is derived from an EMBL/GenBank/DDBJ whole genome shotgun (WGS) entry which is preliminary data.</text>
</comment>
<sequence>MESGIELTHHTVCHKRRLKQGVAHELPLIGTWTTSVSLHLALSSLPTFFPVLLSCLILLILSPISIHRSPPVLTHVAQTAGQFSLNRARVNASRGPTPSAGSIAPE</sequence>
<evidence type="ECO:0000256" key="1">
    <source>
        <dbReference type="SAM" id="MobiDB-lite"/>
    </source>
</evidence>
<keyword evidence="2" id="KW-0812">Transmembrane</keyword>